<accession>A0A8S5LL81</accession>
<protein>
    <submittedName>
        <fullName evidence="1">Uncharacterized protein</fullName>
    </submittedName>
</protein>
<organism evidence="1">
    <name type="scientific">Siphoviridae sp. ctKcB20</name>
    <dbReference type="NCBI Taxonomy" id="2827568"/>
    <lineage>
        <taxon>Viruses</taxon>
        <taxon>Duplodnaviria</taxon>
        <taxon>Heunggongvirae</taxon>
        <taxon>Uroviricota</taxon>
        <taxon>Caudoviricetes</taxon>
    </lineage>
</organism>
<dbReference type="PROSITE" id="PS51257">
    <property type="entry name" value="PROKAR_LIPOPROTEIN"/>
    <property type="match status" value="1"/>
</dbReference>
<evidence type="ECO:0000313" key="1">
    <source>
        <dbReference type="EMBL" id="DAD70710.1"/>
    </source>
</evidence>
<dbReference type="EMBL" id="BK015870">
    <property type="protein sequence ID" value="DAD70710.1"/>
    <property type="molecule type" value="Genomic_DNA"/>
</dbReference>
<proteinExistence type="predicted"/>
<sequence>MLVGRLTHLAELNISHVPCVQGVPGVVTSGSCKILSSTIGV</sequence>
<reference evidence="1" key="1">
    <citation type="journal article" date="2021" name="Proc. Natl. Acad. Sci. U.S.A.">
        <title>A Catalog of Tens of Thousands of Viruses from Human Metagenomes Reveals Hidden Associations with Chronic Diseases.</title>
        <authorList>
            <person name="Tisza M.J."/>
            <person name="Buck C.B."/>
        </authorList>
    </citation>
    <scope>NUCLEOTIDE SEQUENCE</scope>
    <source>
        <strain evidence="1">CtKcB20</strain>
    </source>
</reference>
<name>A0A8S5LL81_9CAUD</name>